<dbReference type="GO" id="GO:0016740">
    <property type="term" value="F:transferase activity"/>
    <property type="evidence" value="ECO:0007669"/>
    <property type="project" value="UniProtKB-KW"/>
</dbReference>
<dbReference type="InterPro" id="IPR007153">
    <property type="entry name" value="Adenosine_kinase"/>
</dbReference>
<accession>A0A497EV26</accession>
<keyword evidence="1" id="KW-0808">Transferase</keyword>
<protein>
    <submittedName>
        <fullName evidence="1">Adenosine monophosphate-protein transferase</fullName>
    </submittedName>
</protein>
<dbReference type="Gene3D" id="3.40.1520.10">
    <property type="entry name" value="Ta1353-like"/>
    <property type="match status" value="1"/>
</dbReference>
<comment type="caution">
    <text evidence="1">The sequence shown here is derived from an EMBL/GenBank/DDBJ whole genome shotgun (WGS) entry which is preliminary data.</text>
</comment>
<evidence type="ECO:0000313" key="1">
    <source>
        <dbReference type="EMBL" id="RLE51006.1"/>
    </source>
</evidence>
<gene>
    <name evidence="1" type="ORF">DRJ33_06680</name>
</gene>
<dbReference type="Proteomes" id="UP000272051">
    <property type="component" value="Unassembled WGS sequence"/>
</dbReference>
<name>A0A497EV26_9CREN</name>
<evidence type="ECO:0000313" key="2">
    <source>
        <dbReference type="Proteomes" id="UP000272051"/>
    </source>
</evidence>
<proteinExistence type="predicted"/>
<dbReference type="InterPro" id="IPR036902">
    <property type="entry name" value="Ta1353-like_sf"/>
</dbReference>
<dbReference type="AlphaFoldDB" id="A0A497EV26"/>
<dbReference type="EMBL" id="QMQX01000139">
    <property type="protein sequence ID" value="RLE51006.1"/>
    <property type="molecule type" value="Genomic_DNA"/>
</dbReference>
<dbReference type="PANTHER" id="PTHR36155">
    <property type="entry name" value="BLL5354 PROTEIN"/>
    <property type="match status" value="1"/>
</dbReference>
<organism evidence="1 2">
    <name type="scientific">Thermoproteota archaeon</name>
    <dbReference type="NCBI Taxonomy" id="2056631"/>
    <lineage>
        <taxon>Archaea</taxon>
        <taxon>Thermoproteota</taxon>
    </lineage>
</organism>
<dbReference type="PANTHER" id="PTHR36155:SF1">
    <property type="entry name" value="BLL5354 PROTEIN"/>
    <property type="match status" value="1"/>
</dbReference>
<dbReference type="SUPFAM" id="SSF103165">
    <property type="entry name" value="Ta1353-like"/>
    <property type="match status" value="1"/>
</dbReference>
<reference evidence="1 2" key="1">
    <citation type="submission" date="2018-06" db="EMBL/GenBank/DDBJ databases">
        <title>Extensive metabolic versatility and redundancy in microbially diverse, dynamic hydrothermal sediments.</title>
        <authorList>
            <person name="Dombrowski N."/>
            <person name="Teske A."/>
            <person name="Baker B.J."/>
        </authorList>
    </citation>
    <scope>NUCLEOTIDE SEQUENCE [LARGE SCALE GENOMIC DNA]</scope>
    <source>
        <strain evidence="1">B34_G17</strain>
    </source>
</reference>
<sequence length="162" mass="17885">MDFKTEVIPFKVPEGCNIIVGRSHFIETVENVYEAMVHSVPNIKFGLAFVEASGKCLVRHAGNDEELEKLASELALKVGAGHTFYLIIKNAYPINVMHALKAVPEVVGLYCATANPIEIIVAETEQGRAILAVIDGFKPKGVESKEDAKERKEFLRKIGYKL</sequence>
<dbReference type="Pfam" id="PF04008">
    <property type="entry name" value="Adenosine_kin"/>
    <property type="match status" value="1"/>
</dbReference>